<proteinExistence type="inferred from homology"/>
<comment type="caution">
    <text evidence="5">The sequence shown here is derived from an EMBL/GenBank/DDBJ whole genome shotgun (WGS) entry which is preliminary data.</text>
</comment>
<keyword evidence="6" id="KW-1185">Reference proteome</keyword>
<dbReference type="SMART" id="SM00062">
    <property type="entry name" value="PBPb"/>
    <property type="match status" value="1"/>
</dbReference>
<name>A0A853HTB7_9GAMM</name>
<dbReference type="RefSeq" id="WP_180566561.1">
    <property type="nucleotide sequence ID" value="NZ_JACCKB010000001.1"/>
</dbReference>
<dbReference type="AlphaFoldDB" id="A0A853HTB7"/>
<accession>A0A853HTB7</accession>
<dbReference type="PANTHER" id="PTHR35936">
    <property type="entry name" value="MEMBRANE-BOUND LYTIC MUREIN TRANSGLYCOSYLASE F"/>
    <property type="match status" value="1"/>
</dbReference>
<organism evidence="5 6">
    <name type="scientific">Spartinivicinus marinus</name>
    <dbReference type="NCBI Taxonomy" id="2994442"/>
    <lineage>
        <taxon>Bacteria</taxon>
        <taxon>Pseudomonadati</taxon>
        <taxon>Pseudomonadota</taxon>
        <taxon>Gammaproteobacteria</taxon>
        <taxon>Oceanospirillales</taxon>
        <taxon>Zooshikellaceae</taxon>
        <taxon>Spartinivicinus</taxon>
    </lineage>
</organism>
<sequence>MKSLYFVVTVICALSCLSAQSKEISLAYGEYPPYYGKNLLNGGVITEIVTKAFKQVNYKIKIELVVSWARRLEMAKEGKFDGIYSAWYRKEREEFFVFSNPLPANEIGFYKRKADDIRFKHLEDLKPYKIGVIVGYSNAPRFDKANLKTYPVVKERANIGKLILNRIDLVLIDKGVGRYILKNQFPESFDKIEWLNPPIETVNQHLIISKKVKEYERKITDFNKGLEAITKNGELMKIMKKHGF</sequence>
<feature type="chain" id="PRO_5032999138" evidence="3">
    <location>
        <begin position="22"/>
        <end position="244"/>
    </location>
</feature>
<evidence type="ECO:0000313" key="6">
    <source>
        <dbReference type="Proteomes" id="UP000569732"/>
    </source>
</evidence>
<dbReference type="Pfam" id="PF00497">
    <property type="entry name" value="SBP_bac_3"/>
    <property type="match status" value="1"/>
</dbReference>
<protein>
    <submittedName>
        <fullName evidence="5">Transporter substrate-binding domain-containing protein</fullName>
    </submittedName>
</protein>
<dbReference type="EMBL" id="JACCKB010000001">
    <property type="protein sequence ID" value="NYZ64533.1"/>
    <property type="molecule type" value="Genomic_DNA"/>
</dbReference>
<dbReference type="PANTHER" id="PTHR35936:SF25">
    <property type="entry name" value="ABC TRANSPORTER SUBSTRATE-BINDING PROTEIN"/>
    <property type="match status" value="1"/>
</dbReference>
<evidence type="ECO:0000256" key="1">
    <source>
        <dbReference type="ARBA" id="ARBA00010333"/>
    </source>
</evidence>
<feature type="signal peptide" evidence="3">
    <location>
        <begin position="1"/>
        <end position="21"/>
    </location>
</feature>
<feature type="domain" description="Solute-binding protein family 3/N-terminal" evidence="4">
    <location>
        <begin position="23"/>
        <end position="243"/>
    </location>
</feature>
<dbReference type="Proteomes" id="UP000569732">
    <property type="component" value="Unassembled WGS sequence"/>
</dbReference>
<evidence type="ECO:0000259" key="4">
    <source>
        <dbReference type="SMART" id="SM00062"/>
    </source>
</evidence>
<gene>
    <name evidence="5" type="ORF">H0A36_00845</name>
</gene>
<dbReference type="Gene3D" id="3.40.190.10">
    <property type="entry name" value="Periplasmic binding protein-like II"/>
    <property type="match status" value="2"/>
</dbReference>
<keyword evidence="2 3" id="KW-0732">Signal</keyword>
<dbReference type="SUPFAM" id="SSF53850">
    <property type="entry name" value="Periplasmic binding protein-like II"/>
    <property type="match status" value="1"/>
</dbReference>
<comment type="similarity">
    <text evidence="1">Belongs to the bacterial solute-binding protein 3 family.</text>
</comment>
<evidence type="ECO:0000313" key="5">
    <source>
        <dbReference type="EMBL" id="NYZ64533.1"/>
    </source>
</evidence>
<dbReference type="InterPro" id="IPR001638">
    <property type="entry name" value="Solute-binding_3/MltF_N"/>
</dbReference>
<reference evidence="5 6" key="1">
    <citation type="submission" date="2020-07" db="EMBL/GenBank/DDBJ databases">
        <title>Endozoicomonas sp. nov., isolated from sediment.</title>
        <authorList>
            <person name="Gu T."/>
        </authorList>
    </citation>
    <scope>NUCLEOTIDE SEQUENCE [LARGE SCALE GENOMIC DNA]</scope>
    <source>
        <strain evidence="5 6">SM1973</strain>
    </source>
</reference>
<evidence type="ECO:0000256" key="2">
    <source>
        <dbReference type="ARBA" id="ARBA00022729"/>
    </source>
</evidence>
<evidence type="ECO:0000256" key="3">
    <source>
        <dbReference type="SAM" id="SignalP"/>
    </source>
</evidence>